<keyword evidence="2" id="KW-1185">Reference proteome</keyword>
<sequence length="192" mass="22477">MKILEDDSITLQPVRFTFYKGHICINGRRTWYKVDGRALEKVIQIKSYYLLFVSIKYNEDDWVSGCSIYLINQSGRILEDRSICAVAKEDPMGYAADYMAQYEYEAEYCGYLDKFTLIPPHTLTFEFGDYIYSIEVLDKSVYPWLNYFSKKNSQPKKRNFGYTLGSNSLITLRSRLYISIIKKVDLSDDTDL</sequence>
<accession>W7DYS0</accession>
<protein>
    <submittedName>
        <fullName evidence="1">Uncharacterized protein</fullName>
    </submittedName>
</protein>
<proteinExistence type="predicted"/>
<dbReference type="STRING" id="1208583.COMX_05365"/>
<dbReference type="AlphaFoldDB" id="W7DYS0"/>
<dbReference type="EMBL" id="ATSX01000001">
    <property type="protein sequence ID" value="EUK19153.1"/>
    <property type="molecule type" value="Genomic_DNA"/>
</dbReference>
<organism evidence="1 2">
    <name type="scientific">Commensalibacter papalotli</name>
    <name type="common">ex Servin-Garciduenas et al. 2014</name>
    <dbReference type="NCBI Taxonomy" id="1208583"/>
    <lineage>
        <taxon>Bacteria</taxon>
        <taxon>Pseudomonadati</taxon>
        <taxon>Pseudomonadota</taxon>
        <taxon>Alphaproteobacteria</taxon>
        <taxon>Acetobacterales</taxon>
        <taxon>Acetobacteraceae</taxon>
    </lineage>
</organism>
<reference evidence="1 2" key="1">
    <citation type="journal article" date="2014" name="Genome Announc.">
        <title>Draft Genome Sequence of Commensalibacter papalotli MX01, a Symbiont Identified from the Guts of Overwintering Monarch Butterflies.</title>
        <authorList>
            <person name="Servin-Garciduenas L.E."/>
            <person name="Sanchez-Quinto A."/>
            <person name="Martinez-Romero E."/>
        </authorList>
    </citation>
    <scope>NUCLEOTIDE SEQUENCE [LARGE SCALE GENOMIC DNA]</scope>
    <source>
        <strain evidence="2">MX-MONARCH01</strain>
    </source>
</reference>
<name>W7DYS0_9PROT</name>
<dbReference type="RefSeq" id="WP_034337882.1">
    <property type="nucleotide sequence ID" value="NZ_ATSX01000001.1"/>
</dbReference>
<evidence type="ECO:0000313" key="1">
    <source>
        <dbReference type="EMBL" id="EUK19153.1"/>
    </source>
</evidence>
<gene>
    <name evidence="1" type="ORF">COMX_05365</name>
</gene>
<dbReference type="Proteomes" id="UP000019250">
    <property type="component" value="Unassembled WGS sequence"/>
</dbReference>
<evidence type="ECO:0000313" key="2">
    <source>
        <dbReference type="Proteomes" id="UP000019250"/>
    </source>
</evidence>
<comment type="caution">
    <text evidence="1">The sequence shown here is derived from an EMBL/GenBank/DDBJ whole genome shotgun (WGS) entry which is preliminary data.</text>
</comment>